<proteinExistence type="predicted"/>
<accession>A0ABR6S780</accession>
<gene>
    <name evidence="1" type="ORF">GNE12_10045</name>
</gene>
<organism evidence="1 2">
    <name type="scientific">Trichormus variabilis N2B</name>
    <dbReference type="NCBI Taxonomy" id="2681315"/>
    <lineage>
        <taxon>Bacteria</taxon>
        <taxon>Bacillati</taxon>
        <taxon>Cyanobacteriota</taxon>
        <taxon>Cyanophyceae</taxon>
        <taxon>Nostocales</taxon>
        <taxon>Nostocaceae</taxon>
        <taxon>Trichormus</taxon>
    </lineage>
</organism>
<dbReference type="EMBL" id="JACKZP010000030">
    <property type="protein sequence ID" value="MBC1302256.1"/>
    <property type="molecule type" value="Genomic_DNA"/>
</dbReference>
<dbReference type="Proteomes" id="UP000570851">
    <property type="component" value="Unassembled WGS sequence"/>
</dbReference>
<protein>
    <submittedName>
        <fullName evidence="1">Uncharacterized protein</fullName>
    </submittedName>
</protein>
<name>A0ABR6S780_ANAVA</name>
<sequence>MEYVTSHKMRSPIWLIQCLHVAYNKKMRVPPLLFVEVGLGYFLLSQQNLIVLSL</sequence>
<evidence type="ECO:0000313" key="1">
    <source>
        <dbReference type="EMBL" id="MBC1302256.1"/>
    </source>
</evidence>
<dbReference type="RefSeq" id="WP_153228433.1">
    <property type="nucleotide sequence ID" value="NZ_JACKZP010000030.1"/>
</dbReference>
<evidence type="ECO:0000313" key="2">
    <source>
        <dbReference type="Proteomes" id="UP000570851"/>
    </source>
</evidence>
<comment type="caution">
    <text evidence="1">The sequence shown here is derived from an EMBL/GenBank/DDBJ whole genome shotgun (WGS) entry which is preliminary data.</text>
</comment>
<keyword evidence="2" id="KW-1185">Reference proteome</keyword>
<reference evidence="1 2" key="1">
    <citation type="submission" date="2019-11" db="EMBL/GenBank/DDBJ databases">
        <title>Comparison of genomes from free-living endosymbiotic cyanobacteria isolated from Azolla.</title>
        <authorList>
            <person name="Thiel T."/>
            <person name="Pratte B."/>
        </authorList>
    </citation>
    <scope>NUCLEOTIDE SEQUENCE [LARGE SCALE GENOMIC DNA]</scope>
    <source>
        <strain evidence="1 2">N2B</strain>
    </source>
</reference>